<dbReference type="Proteomes" id="UP000272025">
    <property type="component" value="Unassembled WGS sequence"/>
</dbReference>
<keyword evidence="3" id="KW-1185">Reference proteome</keyword>
<evidence type="ECO:0000313" key="2">
    <source>
        <dbReference type="EMBL" id="ROT37567.1"/>
    </source>
</evidence>
<proteinExistence type="predicted"/>
<feature type="region of interest" description="Disordered" evidence="1">
    <location>
        <begin position="98"/>
        <end position="120"/>
    </location>
</feature>
<evidence type="ECO:0000256" key="1">
    <source>
        <dbReference type="SAM" id="MobiDB-lite"/>
    </source>
</evidence>
<gene>
    <name evidence="2" type="ORF">SODALDRAFT_200024</name>
</gene>
<dbReference type="RefSeq" id="XP_028465373.1">
    <property type="nucleotide sequence ID" value="XM_028607200.1"/>
</dbReference>
<sequence length="189" mass="20876">MSVHRWNLPSNFSYFISLGAIAYRLVILLSHRSPTPVSAGPPFPPLVHFSFLSSSFLSFFPREDPATLDSLLVCMLHVLSLRLMQGIHPALHLLYTPPSSSSRAQRSRPRSRPRNSATNPPLKAIRALCTEFQGPWAPSQTTQTHAAPFTSYSKCRGSRRPGCCQGKTHSLGRHNLNSVLEIQAEGKCG</sequence>
<accession>A0A3N2PST1</accession>
<name>A0A3N2PST1_SODAK</name>
<protein>
    <submittedName>
        <fullName evidence="2">Uncharacterized protein</fullName>
    </submittedName>
</protein>
<reference evidence="2 3" key="1">
    <citation type="journal article" date="2018" name="Mol. Ecol.">
        <title>The obligate alkalophilic soda-lake fungus Sodiomyces alkalinus has shifted to a protein diet.</title>
        <authorList>
            <person name="Grum-Grzhimaylo A.A."/>
            <person name="Falkoski D.L."/>
            <person name="van den Heuvel J."/>
            <person name="Valero-Jimenez C.A."/>
            <person name="Min B."/>
            <person name="Choi I.G."/>
            <person name="Lipzen A."/>
            <person name="Daum C.G."/>
            <person name="Aanen D.K."/>
            <person name="Tsang A."/>
            <person name="Henrissat B."/>
            <person name="Bilanenko E.N."/>
            <person name="de Vries R.P."/>
            <person name="van Kan J.A.L."/>
            <person name="Grigoriev I.V."/>
            <person name="Debets A.J.M."/>
        </authorList>
    </citation>
    <scope>NUCLEOTIDE SEQUENCE [LARGE SCALE GENOMIC DNA]</scope>
    <source>
        <strain evidence="2 3">F11</strain>
    </source>
</reference>
<organism evidence="2 3">
    <name type="scientific">Sodiomyces alkalinus (strain CBS 110278 / VKM F-3762 / F11)</name>
    <name type="common">Alkaliphilic filamentous fungus</name>
    <dbReference type="NCBI Taxonomy" id="1314773"/>
    <lineage>
        <taxon>Eukaryota</taxon>
        <taxon>Fungi</taxon>
        <taxon>Dikarya</taxon>
        <taxon>Ascomycota</taxon>
        <taxon>Pezizomycotina</taxon>
        <taxon>Sordariomycetes</taxon>
        <taxon>Hypocreomycetidae</taxon>
        <taxon>Glomerellales</taxon>
        <taxon>Plectosphaerellaceae</taxon>
        <taxon>Sodiomyces</taxon>
    </lineage>
</organism>
<dbReference type="AlphaFoldDB" id="A0A3N2PST1"/>
<dbReference type="GeneID" id="39575678"/>
<evidence type="ECO:0000313" key="3">
    <source>
        <dbReference type="Proteomes" id="UP000272025"/>
    </source>
</evidence>
<dbReference type="EMBL" id="ML119057">
    <property type="protein sequence ID" value="ROT37567.1"/>
    <property type="molecule type" value="Genomic_DNA"/>
</dbReference>